<evidence type="ECO:0000313" key="1">
    <source>
        <dbReference type="EMBL" id="ETO12937.1"/>
    </source>
</evidence>
<name>X6MHP7_RETFI</name>
<organism evidence="1 2">
    <name type="scientific">Reticulomyxa filosa</name>
    <dbReference type="NCBI Taxonomy" id="46433"/>
    <lineage>
        <taxon>Eukaryota</taxon>
        <taxon>Sar</taxon>
        <taxon>Rhizaria</taxon>
        <taxon>Retaria</taxon>
        <taxon>Foraminifera</taxon>
        <taxon>Monothalamids</taxon>
        <taxon>Reticulomyxidae</taxon>
        <taxon>Reticulomyxa</taxon>
    </lineage>
</organism>
<proteinExistence type="predicted"/>
<accession>X6MHP7</accession>
<dbReference type="AlphaFoldDB" id="X6MHP7"/>
<dbReference type="Proteomes" id="UP000023152">
    <property type="component" value="Unassembled WGS sequence"/>
</dbReference>
<keyword evidence="2" id="KW-1185">Reference proteome</keyword>
<protein>
    <submittedName>
        <fullName evidence="1">Uncharacterized protein</fullName>
    </submittedName>
</protein>
<reference evidence="1 2" key="1">
    <citation type="journal article" date="2013" name="Curr. Biol.">
        <title>The Genome of the Foraminiferan Reticulomyxa filosa.</title>
        <authorList>
            <person name="Glockner G."/>
            <person name="Hulsmann N."/>
            <person name="Schleicher M."/>
            <person name="Noegel A.A."/>
            <person name="Eichinger L."/>
            <person name="Gallinger C."/>
            <person name="Pawlowski J."/>
            <person name="Sierra R."/>
            <person name="Euteneuer U."/>
            <person name="Pillet L."/>
            <person name="Moustafa A."/>
            <person name="Platzer M."/>
            <person name="Groth M."/>
            <person name="Szafranski K."/>
            <person name="Schliwa M."/>
        </authorList>
    </citation>
    <scope>NUCLEOTIDE SEQUENCE [LARGE SCALE GENOMIC DNA]</scope>
</reference>
<gene>
    <name evidence="1" type="ORF">RFI_24443</name>
</gene>
<sequence>HKLLWLEWSEASALRQLLSRCFSWEFSRTMLKHVLECYEQQCSVHVKEHQMHIRKNPMQCAFVTMLDDVAMHDLMAQPLLKTSWKMTFVQSVEYLVARKDEKTASSHPPNTQHSDTTIIHIDEYEDEIKDRHAKTLIQCYLEGAMRYLCEKVHIFELYSKSKNRKLDEHDQRLYTQLHQELQVM</sequence>
<feature type="non-terminal residue" evidence="1">
    <location>
        <position position="1"/>
    </location>
</feature>
<dbReference type="EMBL" id="ASPP01020958">
    <property type="protein sequence ID" value="ETO12937.1"/>
    <property type="molecule type" value="Genomic_DNA"/>
</dbReference>
<evidence type="ECO:0000313" key="2">
    <source>
        <dbReference type="Proteomes" id="UP000023152"/>
    </source>
</evidence>
<comment type="caution">
    <text evidence="1">The sequence shown here is derived from an EMBL/GenBank/DDBJ whole genome shotgun (WGS) entry which is preliminary data.</text>
</comment>